<feature type="transmembrane region" description="Helical" evidence="1">
    <location>
        <begin position="45"/>
        <end position="62"/>
    </location>
</feature>
<gene>
    <name evidence="3" type="ORF">G5C33_16520</name>
</gene>
<keyword evidence="1" id="KW-1133">Transmembrane helix</keyword>
<name>A0A6G6YAN8_9SPHN</name>
<protein>
    <submittedName>
        <fullName evidence="3">DUF418 domain-containing protein</fullName>
    </submittedName>
</protein>
<dbReference type="EMBL" id="CP049109">
    <property type="protein sequence ID" value="QIG82004.1"/>
    <property type="molecule type" value="Genomic_DNA"/>
</dbReference>
<dbReference type="AlphaFoldDB" id="A0A6G6YAN8"/>
<evidence type="ECO:0000313" key="4">
    <source>
        <dbReference type="Proteomes" id="UP000501568"/>
    </source>
</evidence>
<sequence length="395" mass="43552">MGILLMNIVAFSMPMAAYINPTAFGGATGADLATYLVNYVLFDGKMRGLFSFLFGASTLLVIERAQSRGVSAAGVHYARMFWLLLFGLAHLFLIWWGDILAHYAIMGMILWFFRNRSVGKLILIGVLLLVLEFLLMASMPMWIWALQNGHAGDAAQTAKGMLAMQKTVGVPPAGIIDASLAVHRGDYAAIVADRIARHGLAPINMIFFVGPETLAYMLFGMAGYRSGMLTGAWSRGRYVRWLLIGFGISLPAYIAGAVYMVQSDFDMLAVASAVMTMPVIFRPLMILGWACLIILLMREGGALTARIAAAGRMAFSNYLLTSILCATFFYGYGFGFFGYLSRFEIYAVVLVVWALMLLWSKPWLERFRYGPLEWLWRSLSRGRPQPLAGGAIADA</sequence>
<reference evidence="3 4" key="1">
    <citation type="submission" date="2020-02" db="EMBL/GenBank/DDBJ databases">
        <authorList>
            <person name="Zheng R.K."/>
            <person name="Sun C.M."/>
        </authorList>
    </citation>
    <scope>NUCLEOTIDE SEQUENCE [LARGE SCALE GENOMIC DNA]</scope>
    <source>
        <strain evidence="4">zrk23</strain>
    </source>
</reference>
<dbReference type="PANTHER" id="PTHR30590">
    <property type="entry name" value="INNER MEMBRANE PROTEIN"/>
    <property type="match status" value="1"/>
</dbReference>
<feature type="transmembrane region" description="Helical" evidence="1">
    <location>
        <begin position="238"/>
        <end position="259"/>
    </location>
</feature>
<organism evidence="3 4">
    <name type="scientific">Stakelama tenebrarum</name>
    <dbReference type="NCBI Taxonomy" id="2711215"/>
    <lineage>
        <taxon>Bacteria</taxon>
        <taxon>Pseudomonadati</taxon>
        <taxon>Pseudomonadota</taxon>
        <taxon>Alphaproteobacteria</taxon>
        <taxon>Sphingomonadales</taxon>
        <taxon>Sphingomonadaceae</taxon>
        <taxon>Stakelama</taxon>
    </lineage>
</organism>
<keyword evidence="4" id="KW-1185">Reference proteome</keyword>
<feature type="transmembrane region" description="Helical" evidence="1">
    <location>
        <begin position="279"/>
        <end position="297"/>
    </location>
</feature>
<dbReference type="InterPro" id="IPR052529">
    <property type="entry name" value="Bact_Transport_Assoc"/>
</dbReference>
<feature type="transmembrane region" description="Helical" evidence="1">
    <location>
        <begin position="121"/>
        <end position="143"/>
    </location>
</feature>
<keyword evidence="1" id="KW-0472">Membrane</keyword>
<proteinExistence type="predicted"/>
<feature type="transmembrane region" description="Helical" evidence="1">
    <location>
        <begin position="205"/>
        <end position="226"/>
    </location>
</feature>
<dbReference type="InterPro" id="IPR007349">
    <property type="entry name" value="DUF418"/>
</dbReference>
<feature type="transmembrane region" description="Helical" evidence="1">
    <location>
        <begin position="345"/>
        <end position="364"/>
    </location>
</feature>
<dbReference type="Pfam" id="PF04235">
    <property type="entry name" value="DUF418"/>
    <property type="match status" value="1"/>
</dbReference>
<feature type="domain" description="DUF418" evidence="2">
    <location>
        <begin position="224"/>
        <end position="382"/>
    </location>
</feature>
<feature type="transmembrane region" description="Helical" evidence="1">
    <location>
        <begin position="318"/>
        <end position="339"/>
    </location>
</feature>
<dbReference type="PANTHER" id="PTHR30590:SF2">
    <property type="entry name" value="INNER MEMBRANE PROTEIN"/>
    <property type="match status" value="1"/>
</dbReference>
<feature type="transmembrane region" description="Helical" evidence="1">
    <location>
        <begin position="74"/>
        <end position="93"/>
    </location>
</feature>
<accession>A0A6G6YAN8</accession>
<evidence type="ECO:0000313" key="3">
    <source>
        <dbReference type="EMBL" id="QIG82004.1"/>
    </source>
</evidence>
<evidence type="ECO:0000256" key="1">
    <source>
        <dbReference type="SAM" id="Phobius"/>
    </source>
</evidence>
<evidence type="ECO:0000259" key="2">
    <source>
        <dbReference type="Pfam" id="PF04235"/>
    </source>
</evidence>
<dbReference type="KEGG" id="spzr:G5C33_16520"/>
<dbReference type="Proteomes" id="UP000501568">
    <property type="component" value="Chromosome"/>
</dbReference>
<keyword evidence="1" id="KW-0812">Transmembrane</keyword>